<evidence type="ECO:0000256" key="1">
    <source>
        <dbReference type="SAM" id="Coils"/>
    </source>
</evidence>
<dbReference type="EMBL" id="JAMSLR010000001">
    <property type="protein sequence ID" value="MCM8747666.1"/>
    <property type="molecule type" value="Genomic_DNA"/>
</dbReference>
<proteinExistence type="predicted"/>
<feature type="coiled-coil region" evidence="1">
    <location>
        <begin position="1"/>
        <end position="53"/>
    </location>
</feature>
<protein>
    <submittedName>
        <fullName evidence="2">Uncharacterized protein</fullName>
    </submittedName>
</protein>
<reference evidence="2" key="1">
    <citation type="submission" date="2022-06" db="EMBL/GenBank/DDBJ databases">
        <title>CFH 74404 Thermomicrobiaceae sp.</title>
        <authorList>
            <person name="Ming H."/>
            <person name="Li W.-J."/>
            <person name="Zhao Z."/>
        </authorList>
    </citation>
    <scope>NUCLEOTIDE SEQUENCE</scope>
    <source>
        <strain evidence="2">CFH 74404</strain>
    </source>
</reference>
<accession>A0AA41WDW7</accession>
<organism evidence="2 3">
    <name type="scientific">Thermalbibacter longus</name>
    <dbReference type="NCBI Taxonomy" id="2951981"/>
    <lineage>
        <taxon>Bacteria</taxon>
        <taxon>Pseudomonadati</taxon>
        <taxon>Thermomicrobiota</taxon>
        <taxon>Thermomicrobia</taxon>
        <taxon>Thermomicrobiales</taxon>
        <taxon>Thermomicrobiaceae</taxon>
        <taxon>Thermalbibacter</taxon>
    </lineage>
</organism>
<name>A0AA41WDW7_9BACT</name>
<keyword evidence="1" id="KW-0175">Coiled coil</keyword>
<keyword evidence="3" id="KW-1185">Reference proteome</keyword>
<dbReference type="Proteomes" id="UP001165306">
    <property type="component" value="Unassembled WGS sequence"/>
</dbReference>
<sequence>MRDDERSLHELLLELDRLEELREDLLELGIRSIEELDARIADLHRLVDQMSGEQDIGNGPV</sequence>
<evidence type="ECO:0000313" key="2">
    <source>
        <dbReference type="EMBL" id="MCM8747666.1"/>
    </source>
</evidence>
<gene>
    <name evidence="2" type="ORF">NET02_00740</name>
</gene>
<dbReference type="AlphaFoldDB" id="A0AA41WDW7"/>
<dbReference type="RefSeq" id="WP_284055451.1">
    <property type="nucleotide sequence ID" value="NZ_JAMSLR010000001.1"/>
</dbReference>
<comment type="caution">
    <text evidence="2">The sequence shown here is derived from an EMBL/GenBank/DDBJ whole genome shotgun (WGS) entry which is preliminary data.</text>
</comment>
<evidence type="ECO:0000313" key="3">
    <source>
        <dbReference type="Proteomes" id="UP001165306"/>
    </source>
</evidence>